<feature type="compositionally biased region" description="Gly residues" evidence="1">
    <location>
        <begin position="24"/>
        <end position="50"/>
    </location>
</feature>
<evidence type="ECO:0000256" key="1">
    <source>
        <dbReference type="SAM" id="MobiDB-lite"/>
    </source>
</evidence>
<name>A0ABT0CEX4_THEVL</name>
<gene>
    <name evidence="2" type="ORF">JX360_15680</name>
</gene>
<sequence>MSTPATTTEVGTSGSGTTTSFKLGSGGAGGGTGGAGAAGGGTGGAGGGTAGAQSNPHYHLTGSRLGVGGGRGHYCCPTPVLGAAPLA</sequence>
<comment type="caution">
    <text evidence="2">The sequence shown here is derived from an EMBL/GenBank/DDBJ whole genome shotgun (WGS) entry which is preliminary data.</text>
</comment>
<evidence type="ECO:0000313" key="3">
    <source>
        <dbReference type="Proteomes" id="UP000830835"/>
    </source>
</evidence>
<proteinExistence type="predicted"/>
<feature type="compositionally biased region" description="Low complexity" evidence="1">
    <location>
        <begin position="1"/>
        <end position="23"/>
    </location>
</feature>
<feature type="region of interest" description="Disordered" evidence="1">
    <location>
        <begin position="1"/>
        <end position="64"/>
    </location>
</feature>
<reference evidence="2" key="1">
    <citation type="submission" date="2021-02" db="EMBL/GenBank/DDBJ databases">
        <title>The CRISPR/cas machinery reduction and long-range gene transfer in the hot spring cyanobacterium Synechococcus.</title>
        <authorList>
            <person name="Dvorak P."/>
            <person name="Jahodarova E."/>
            <person name="Hasler P."/>
            <person name="Poulickova A."/>
        </authorList>
    </citation>
    <scope>NUCLEOTIDE SEQUENCE</scope>
    <source>
        <strain evidence="2">Rupite</strain>
    </source>
</reference>
<dbReference type="Proteomes" id="UP000830835">
    <property type="component" value="Unassembled WGS sequence"/>
</dbReference>
<organism evidence="2 3">
    <name type="scientific">Thermostichus vulcanus str. 'Rupite'</name>
    <dbReference type="NCBI Taxonomy" id="2813851"/>
    <lineage>
        <taxon>Bacteria</taxon>
        <taxon>Bacillati</taxon>
        <taxon>Cyanobacteriota</taxon>
        <taxon>Cyanophyceae</taxon>
        <taxon>Thermostichales</taxon>
        <taxon>Thermostichaceae</taxon>
        <taxon>Thermostichus</taxon>
    </lineage>
</organism>
<protein>
    <submittedName>
        <fullName evidence="2">Uncharacterized protein</fullName>
    </submittedName>
</protein>
<evidence type="ECO:0000313" key="2">
    <source>
        <dbReference type="EMBL" id="MCJ2544328.1"/>
    </source>
</evidence>
<accession>A0ABT0CEX4</accession>
<dbReference type="EMBL" id="JAFIRA010000057">
    <property type="protein sequence ID" value="MCJ2544328.1"/>
    <property type="molecule type" value="Genomic_DNA"/>
</dbReference>
<keyword evidence="3" id="KW-1185">Reference proteome</keyword>